<keyword evidence="1" id="KW-0812">Transmembrane</keyword>
<dbReference type="Proteomes" id="UP000617544">
    <property type="component" value="Unassembled WGS sequence"/>
</dbReference>
<proteinExistence type="predicted"/>
<dbReference type="RefSeq" id="WP_010884766.1">
    <property type="nucleotide sequence ID" value="NZ_DUJN01000003.1"/>
</dbReference>
<reference evidence="2" key="1">
    <citation type="journal article" date="2020" name="bioRxiv">
        <title>A rank-normalized archaeal taxonomy based on genome phylogeny resolves widespread incomplete and uneven classifications.</title>
        <authorList>
            <person name="Rinke C."/>
            <person name="Chuvochina M."/>
            <person name="Mussig A.J."/>
            <person name="Chaumeil P.-A."/>
            <person name="Waite D.W."/>
            <person name="Whitman W.B."/>
            <person name="Parks D.H."/>
            <person name="Hugenholtz P."/>
        </authorList>
    </citation>
    <scope>NUCLEOTIDE SEQUENCE</scope>
    <source>
        <strain evidence="2">UBA8834</strain>
    </source>
</reference>
<name>A0A832WJY9_PYRHR</name>
<evidence type="ECO:0008006" key="4">
    <source>
        <dbReference type="Google" id="ProtNLM"/>
    </source>
</evidence>
<evidence type="ECO:0000313" key="2">
    <source>
        <dbReference type="EMBL" id="HII60814.1"/>
    </source>
</evidence>
<feature type="transmembrane region" description="Helical" evidence="1">
    <location>
        <begin position="21"/>
        <end position="42"/>
    </location>
</feature>
<sequence>MNIIIPLTFGIVVGYLLRGKIRLNTEILMSASIIILVFLMGMKIGNVKINTGRVAIYSILLATLTIVGSLVFAKITWEGIK</sequence>
<gene>
    <name evidence="2" type="ORF">HA331_03480</name>
</gene>
<feature type="transmembrane region" description="Helical" evidence="1">
    <location>
        <begin position="54"/>
        <end position="73"/>
    </location>
</feature>
<dbReference type="GeneID" id="1443001"/>
<organism evidence="2 3">
    <name type="scientific">Pyrococcus horikoshii</name>
    <dbReference type="NCBI Taxonomy" id="53953"/>
    <lineage>
        <taxon>Archaea</taxon>
        <taxon>Methanobacteriati</taxon>
        <taxon>Methanobacteriota</taxon>
        <taxon>Thermococci</taxon>
        <taxon>Thermococcales</taxon>
        <taxon>Thermococcaceae</taxon>
        <taxon>Pyrococcus</taxon>
    </lineage>
</organism>
<accession>A0A832WJY9</accession>
<keyword evidence="1" id="KW-0472">Membrane</keyword>
<evidence type="ECO:0000313" key="3">
    <source>
        <dbReference type="Proteomes" id="UP000617544"/>
    </source>
</evidence>
<dbReference type="AlphaFoldDB" id="A0A832WJY9"/>
<keyword evidence="1" id="KW-1133">Transmembrane helix</keyword>
<dbReference type="GO" id="GO:0015661">
    <property type="term" value="F:L-lysine efflux transmembrane transporter activity"/>
    <property type="evidence" value="ECO:0007669"/>
    <property type="project" value="InterPro"/>
</dbReference>
<comment type="caution">
    <text evidence="2">The sequence shown here is derived from an EMBL/GenBank/DDBJ whole genome shotgun (WGS) entry which is preliminary data.</text>
</comment>
<protein>
    <recommendedName>
        <fullName evidence="4">DUF340 domain-containing protein</fullName>
    </recommendedName>
</protein>
<evidence type="ECO:0000256" key="1">
    <source>
        <dbReference type="SAM" id="Phobius"/>
    </source>
</evidence>
<dbReference type="EMBL" id="DUJN01000003">
    <property type="protein sequence ID" value="HII60814.1"/>
    <property type="molecule type" value="Genomic_DNA"/>
</dbReference>